<evidence type="ECO:0000313" key="14">
    <source>
        <dbReference type="Proteomes" id="UP000190959"/>
    </source>
</evidence>
<dbReference type="KEGG" id="cbei:LF65_00210"/>
<dbReference type="RefSeq" id="WP_023974816.1">
    <property type="nucleotide sequence ID" value="NZ_BKAK01000097.1"/>
</dbReference>
<dbReference type="PANTHER" id="PTHR43330:SF27">
    <property type="entry name" value="METHIONINE AMINOPEPTIDASE"/>
    <property type="match status" value="1"/>
</dbReference>
<name>A0A0B5QFY6_CLOBE</name>
<organism evidence="9 13">
    <name type="scientific">Clostridium beijerinckii</name>
    <name type="common">Clostridium MP</name>
    <dbReference type="NCBI Taxonomy" id="1520"/>
    <lineage>
        <taxon>Bacteria</taxon>
        <taxon>Bacillati</taxon>
        <taxon>Bacillota</taxon>
        <taxon>Clostridia</taxon>
        <taxon>Eubacteriales</taxon>
        <taxon>Clostridiaceae</taxon>
        <taxon>Clostridium</taxon>
    </lineage>
</organism>
<dbReference type="Proteomes" id="UP001193748">
    <property type="component" value="Unassembled WGS sequence"/>
</dbReference>
<evidence type="ECO:0000313" key="12">
    <source>
        <dbReference type="EMBL" id="OOP71471.1"/>
    </source>
</evidence>
<dbReference type="CDD" id="cd01086">
    <property type="entry name" value="MetAP1"/>
    <property type="match status" value="1"/>
</dbReference>
<dbReference type="Pfam" id="PF00557">
    <property type="entry name" value="Peptidase_M24"/>
    <property type="match status" value="1"/>
</dbReference>
<evidence type="ECO:0000256" key="6">
    <source>
        <dbReference type="HAMAP-Rule" id="MF_01974"/>
    </source>
</evidence>
<dbReference type="Proteomes" id="UP000031866">
    <property type="component" value="Chromosome"/>
</dbReference>
<reference evidence="10" key="4">
    <citation type="submission" date="2020-04" db="EMBL/GenBank/DDBJ databases">
        <authorList>
            <person name="Brown S."/>
        </authorList>
    </citation>
    <scope>NUCLEOTIDE SEQUENCE</scope>
    <source>
        <strain evidence="10">DJ015</strain>
    </source>
</reference>
<keyword evidence="3 6" id="KW-0645">Protease</keyword>
<evidence type="ECO:0000313" key="11">
    <source>
        <dbReference type="EMBL" id="NRT90381.1"/>
    </source>
</evidence>
<comment type="cofactor">
    <cofactor evidence="6">
        <name>Co(2+)</name>
        <dbReference type="ChEBI" id="CHEBI:48828"/>
    </cofactor>
    <cofactor evidence="6">
        <name>Zn(2+)</name>
        <dbReference type="ChEBI" id="CHEBI:29105"/>
    </cofactor>
    <cofactor evidence="6">
        <name>Mn(2+)</name>
        <dbReference type="ChEBI" id="CHEBI:29035"/>
    </cofactor>
    <cofactor evidence="6">
        <name>Fe(2+)</name>
        <dbReference type="ChEBI" id="CHEBI:29033"/>
    </cofactor>
    <text evidence="6">Binds 2 divalent metal cations per subunit. Has a high-affinity and a low affinity metal-binding site. The true nature of the physiological cofactor is under debate. The enzyme is active with cobalt, zinc, manganese or divalent iron ions. Most likely, methionine aminopeptidases function as mononuclear Fe(2+)-metalloproteases under physiological conditions, and the catalytically relevant metal-binding site has been assigned to the histidine-containing high-affinity site.</text>
</comment>
<comment type="catalytic activity">
    <reaction evidence="6 7">
        <text>Release of N-terminal amino acids, preferentially methionine, from peptides and arylamides.</text>
        <dbReference type="EC" id="3.4.11.18"/>
    </reaction>
</comment>
<dbReference type="Proteomes" id="UP000190959">
    <property type="component" value="Unassembled WGS sequence"/>
</dbReference>
<feature type="domain" description="Peptidase M24" evidence="8">
    <location>
        <begin position="12"/>
        <end position="237"/>
    </location>
</feature>
<dbReference type="InterPro" id="IPR001714">
    <property type="entry name" value="Pept_M24_MAP"/>
</dbReference>
<feature type="binding site" evidence="6">
    <location>
        <position position="105"/>
    </location>
    <ligand>
        <name>a divalent metal cation</name>
        <dbReference type="ChEBI" id="CHEBI:60240"/>
        <label>2</label>
        <note>catalytic</note>
    </ligand>
</feature>
<sequence length="249" mass="27079">MITVKNHDEIAIMRKAGRIVGETLLLLEKEVKPGVTTANLDRIAEEFITKHGAKPSFKGLYGFPSSLCISVNEQVIHGFPGEYVLKEGDIVSIDCGAFFDGFHGDAARTFSVGEVSVEAQRLIDITRESFFQGIKFAKQGNKLTDISHEIQSYVEAAGFSVVRDFVGHGIGRKVHEDPNVPNFGKSGRGPKLLEGMVLAIEPMVNAGTYKVKTLKDGWTVVTADSSLSAHYENTVAILSDGPEILTLIK</sequence>
<evidence type="ECO:0000256" key="5">
    <source>
        <dbReference type="ARBA" id="ARBA00022801"/>
    </source>
</evidence>
<proteinExistence type="inferred from homology"/>
<accession>A0A0B5QFY6</accession>
<reference evidence="13" key="1">
    <citation type="submission" date="2014-12" db="EMBL/GenBank/DDBJ databases">
        <title>Genome sequence of Clostridium beijerinckii strain 59B.</title>
        <authorList>
            <person name="Little G.T."/>
            <person name="Minton N.P."/>
        </authorList>
    </citation>
    <scope>NUCLEOTIDE SEQUENCE [LARGE SCALE GENOMIC DNA]</scope>
    <source>
        <strain evidence="13">59B</strain>
    </source>
</reference>
<reference evidence="12 14" key="3">
    <citation type="submission" date="2017-02" db="EMBL/GenBank/DDBJ databases">
        <title>Genome sequence of Clostridium beijerinckii Br21.</title>
        <authorList>
            <person name="Fonseca B.C."/>
            <person name="Guazzaroni M.E."/>
            <person name="Riano-Pachon D.M."/>
            <person name="Reginatto V."/>
        </authorList>
    </citation>
    <scope>NUCLEOTIDE SEQUENCE [LARGE SCALE GENOMIC DNA]</scope>
    <source>
        <strain evidence="12 14">Br21</strain>
    </source>
</reference>
<keyword evidence="5 6" id="KW-0378">Hydrolase</keyword>
<feature type="binding site" evidence="6">
    <location>
        <position position="201"/>
    </location>
    <ligand>
        <name>a divalent metal cation</name>
        <dbReference type="ChEBI" id="CHEBI:60240"/>
        <label>2</label>
        <note>catalytic</note>
    </ligand>
</feature>
<dbReference type="OrthoDB" id="9802055at2"/>
<dbReference type="GO" id="GO:0070006">
    <property type="term" value="F:metalloaminopeptidase activity"/>
    <property type="evidence" value="ECO:0007669"/>
    <property type="project" value="UniProtKB-UniRule"/>
</dbReference>
<dbReference type="EMBL" id="JABSWW010000001">
    <property type="protein sequence ID" value="NRT90381.1"/>
    <property type="molecule type" value="Genomic_DNA"/>
</dbReference>
<dbReference type="InterPro" id="IPR000994">
    <property type="entry name" value="Pept_M24"/>
</dbReference>
<dbReference type="NCBIfam" id="TIGR00500">
    <property type="entry name" value="met_pdase_I"/>
    <property type="match status" value="1"/>
</dbReference>
<evidence type="ECO:0000259" key="8">
    <source>
        <dbReference type="Pfam" id="PF00557"/>
    </source>
</evidence>
<dbReference type="PRINTS" id="PR00599">
    <property type="entry name" value="MAPEPTIDASE"/>
</dbReference>
<reference evidence="11" key="5">
    <citation type="submission" date="2020-05" db="EMBL/GenBank/DDBJ databases">
        <authorList>
            <person name="Brown S."/>
            <person name="Huntemann M."/>
            <person name="Clum A."/>
            <person name="Spunde A."/>
            <person name="Palaniappan K."/>
            <person name="Ritter S."/>
            <person name="Mikhailova N."/>
            <person name="Chen I.-M."/>
            <person name="Stamatis D."/>
            <person name="Reddy T."/>
            <person name="O'Malley R."/>
            <person name="Daum C."/>
            <person name="Shapiro N."/>
            <person name="Ivanova N."/>
            <person name="Kyrpides N."/>
            <person name="Woyke T."/>
        </authorList>
    </citation>
    <scope>NUCLEOTIDE SEQUENCE</scope>
    <source>
        <strain evidence="11">DJ080</strain>
    </source>
</reference>
<evidence type="ECO:0000256" key="2">
    <source>
        <dbReference type="ARBA" id="ARBA00022438"/>
    </source>
</evidence>
<evidence type="ECO:0000313" key="13">
    <source>
        <dbReference type="Proteomes" id="UP000031866"/>
    </source>
</evidence>
<keyword evidence="4 6" id="KW-0479">Metal-binding</keyword>
<dbReference type="GO" id="GO:0006508">
    <property type="term" value="P:proteolysis"/>
    <property type="evidence" value="ECO:0007669"/>
    <property type="project" value="UniProtKB-KW"/>
</dbReference>
<feature type="binding site" evidence="6">
    <location>
        <position position="105"/>
    </location>
    <ligand>
        <name>a divalent metal cation</name>
        <dbReference type="ChEBI" id="CHEBI:60240"/>
        <label>1</label>
    </ligand>
</feature>
<dbReference type="GeneID" id="66343063"/>
<feature type="binding site" evidence="6">
    <location>
        <position position="168"/>
    </location>
    <ligand>
        <name>a divalent metal cation</name>
        <dbReference type="ChEBI" id="CHEBI:60240"/>
        <label>2</label>
        <note>catalytic</note>
    </ligand>
</feature>
<dbReference type="Gene3D" id="3.90.230.10">
    <property type="entry name" value="Creatinase/methionine aminopeptidase superfamily"/>
    <property type="match status" value="1"/>
</dbReference>
<keyword evidence="2 6" id="KW-0031">Aminopeptidase</keyword>
<dbReference type="SUPFAM" id="SSF55920">
    <property type="entry name" value="Creatinase/aminopeptidase"/>
    <property type="match status" value="1"/>
</dbReference>
<dbReference type="GO" id="GO:0004239">
    <property type="term" value="F:initiator methionyl aminopeptidase activity"/>
    <property type="evidence" value="ECO:0007669"/>
    <property type="project" value="UniProtKB-UniRule"/>
</dbReference>
<evidence type="ECO:0000313" key="9">
    <source>
        <dbReference type="EMBL" id="AJG96887.1"/>
    </source>
</evidence>
<feature type="binding site" evidence="6">
    <location>
        <position position="94"/>
    </location>
    <ligand>
        <name>a divalent metal cation</name>
        <dbReference type="ChEBI" id="CHEBI:60240"/>
        <label>1</label>
    </ligand>
</feature>
<protein>
    <recommendedName>
        <fullName evidence="6 7">Methionine aminopeptidase</fullName>
        <shortName evidence="6">MAP</shortName>
        <shortName evidence="6">MetAP</shortName>
        <ecNumber evidence="6 7">3.4.11.18</ecNumber>
    </recommendedName>
    <alternativeName>
        <fullName evidence="6">Peptidase M</fullName>
    </alternativeName>
</protein>
<gene>
    <name evidence="6 10" type="primary">map</name>
    <name evidence="11" type="ORF">B0H41_004060</name>
    <name evidence="12" type="ORF">CBEIBR21_20570</name>
    <name evidence="10" type="ORF">HGI39_02335</name>
    <name evidence="9" type="ORF">LF65_00210</name>
</gene>
<dbReference type="GO" id="GO:0046872">
    <property type="term" value="F:metal ion binding"/>
    <property type="evidence" value="ECO:0007669"/>
    <property type="project" value="UniProtKB-UniRule"/>
</dbReference>
<comment type="subunit">
    <text evidence="6">Monomer.</text>
</comment>
<dbReference type="STRING" id="1520.LF65_00210"/>
<dbReference type="InterPro" id="IPR002467">
    <property type="entry name" value="Pept_M24A_MAP1"/>
</dbReference>
<dbReference type="InterPro" id="IPR036005">
    <property type="entry name" value="Creatinase/aminopeptidase-like"/>
</dbReference>
<feature type="binding site" evidence="6">
    <location>
        <position position="77"/>
    </location>
    <ligand>
        <name>substrate</name>
    </ligand>
</feature>
<dbReference type="EMBL" id="CP010086">
    <property type="protein sequence ID" value="AJG96887.1"/>
    <property type="molecule type" value="Genomic_DNA"/>
</dbReference>
<evidence type="ECO:0000256" key="4">
    <source>
        <dbReference type="ARBA" id="ARBA00022723"/>
    </source>
</evidence>
<dbReference type="PROSITE" id="PS00680">
    <property type="entry name" value="MAP_1"/>
    <property type="match status" value="1"/>
</dbReference>
<evidence type="ECO:0000256" key="3">
    <source>
        <dbReference type="ARBA" id="ARBA00022670"/>
    </source>
</evidence>
<comment type="similarity">
    <text evidence="6">Belongs to the peptidase M24A family. Methionine aminopeptidase type 1 subfamily.</text>
</comment>
<reference evidence="10" key="6">
    <citation type="journal article" date="2022" name="Nat. Biotechnol.">
        <title>Carbon-negative production of acetone and isopropanol by gas fermentation at industrial pilot scale.</title>
        <authorList>
            <person name="Liew F.E."/>
            <person name="Nogle R."/>
            <person name="Abdalla T."/>
            <person name="Rasor B.J."/>
            <person name="Canter C."/>
            <person name="Jensen R.O."/>
            <person name="Wang L."/>
            <person name="Strutz J."/>
            <person name="Chirania P."/>
            <person name="De Tissera S."/>
            <person name="Mueller A.P."/>
            <person name="Ruan Z."/>
            <person name="Gao A."/>
            <person name="Tran L."/>
            <person name="Engle N.L."/>
            <person name="Bromley J.C."/>
            <person name="Daniell J."/>
            <person name="Conrado R."/>
            <person name="Tschaplinski T.J."/>
            <person name="Giannone R.J."/>
            <person name="Hettich R.L."/>
            <person name="Karim A.S."/>
            <person name="Simpson S.D."/>
            <person name="Brown S.D."/>
            <person name="Leang C."/>
            <person name="Jewett M.C."/>
            <person name="Kopke M."/>
        </authorList>
    </citation>
    <scope>NUCLEOTIDE SEQUENCE</scope>
    <source>
        <strain evidence="10">DJ015</strain>
        <strain evidence="11">DJ080</strain>
    </source>
</reference>
<dbReference type="EMBL" id="JABAGV010000004">
    <property type="protein sequence ID" value="MBC2473556.1"/>
    <property type="molecule type" value="Genomic_DNA"/>
</dbReference>
<feature type="binding site" evidence="6">
    <location>
        <position position="175"/>
    </location>
    <ligand>
        <name>substrate</name>
    </ligand>
</feature>
<dbReference type="EMBL" id="MWMH01000008">
    <property type="protein sequence ID" value="OOP71471.1"/>
    <property type="molecule type" value="Genomic_DNA"/>
</dbReference>
<dbReference type="AlphaFoldDB" id="A0A0B5QFY6"/>
<comment type="function">
    <text evidence="1 6">Removes the N-terminal methionine from nascent proteins. The N-terminal methionine is often cleaved when the second residue in the primary sequence is small and uncharged (Met-Ala-, Cys, Gly, Pro, Ser, Thr, or Val). Requires deformylation of the N(alpha)-formylated initiator methionine before it can be hydrolyzed.</text>
</comment>
<evidence type="ECO:0000256" key="1">
    <source>
        <dbReference type="ARBA" id="ARBA00002521"/>
    </source>
</evidence>
<dbReference type="EC" id="3.4.11.18" evidence="6 7"/>
<dbReference type="PANTHER" id="PTHR43330">
    <property type="entry name" value="METHIONINE AMINOPEPTIDASE"/>
    <property type="match status" value="1"/>
</dbReference>
<dbReference type="GO" id="GO:0005829">
    <property type="term" value="C:cytosol"/>
    <property type="evidence" value="ECO:0007669"/>
    <property type="project" value="TreeGrafter"/>
</dbReference>
<evidence type="ECO:0000313" key="10">
    <source>
        <dbReference type="EMBL" id="MBC2473556.1"/>
    </source>
</evidence>
<feature type="binding site" evidence="6">
    <location>
        <position position="232"/>
    </location>
    <ligand>
        <name>a divalent metal cation</name>
        <dbReference type="ChEBI" id="CHEBI:60240"/>
        <label>2</label>
        <note>catalytic</note>
    </ligand>
</feature>
<reference evidence="9" key="2">
    <citation type="submission" date="2016-02" db="EMBL/GenBank/DDBJ databases">
        <title>Genome sequence of Clostridium beijerinckii strain 59B.</title>
        <authorList>
            <person name="Little G.T."/>
            <person name="Minton N.P."/>
        </authorList>
    </citation>
    <scope>NUCLEOTIDE SEQUENCE</scope>
    <source>
        <strain evidence="9">NCIMB 14988</strain>
    </source>
</reference>
<evidence type="ECO:0000256" key="7">
    <source>
        <dbReference type="RuleBase" id="RU003653"/>
    </source>
</evidence>
<feature type="binding site" evidence="6">
    <location>
        <position position="232"/>
    </location>
    <ligand>
        <name>a divalent metal cation</name>
        <dbReference type="ChEBI" id="CHEBI:60240"/>
        <label>1</label>
    </ligand>
</feature>
<dbReference type="HAMAP" id="MF_01974">
    <property type="entry name" value="MetAP_1"/>
    <property type="match status" value="1"/>
</dbReference>
<dbReference type="Proteomes" id="UP001194098">
    <property type="component" value="Unassembled WGS sequence"/>
</dbReference>